<dbReference type="InterPro" id="IPR036412">
    <property type="entry name" value="HAD-like_sf"/>
</dbReference>
<reference evidence="1 2" key="1">
    <citation type="submission" date="2016-04" db="EMBL/GenBank/DDBJ databases">
        <title>Draft Genome Sequences of Staphylococcus capitis Strain H36, S. capitis Strain H65, S. cohnii Strain H62, S. hominis Strain H69, Mycobacterium iranicum Strain H39, Plantibacter sp. Strain H53, Pseudomonas oryzihabitans Strain H72, and Microbacterium sp. Strain H83, isolated from residential settings.</title>
        <authorList>
            <person name="Lymperopoulou D."/>
            <person name="Adams R.I."/>
            <person name="Lindow S."/>
            <person name="Coil D.A."/>
            <person name="Jospin G."/>
            <person name="Eisen J.A."/>
        </authorList>
    </citation>
    <scope>NUCLEOTIDE SEQUENCE [LARGE SCALE GENOMIC DNA]</scope>
    <source>
        <strain evidence="1 2">H39</strain>
    </source>
</reference>
<dbReference type="NCBIfam" id="TIGR01509">
    <property type="entry name" value="HAD-SF-IA-v3"/>
    <property type="match status" value="1"/>
</dbReference>
<dbReference type="PANTHER" id="PTHR42896">
    <property type="entry name" value="XYLULOSE-1,5-BISPHOSPHATE (XUBP) PHOSPHATASE"/>
    <property type="match status" value="1"/>
</dbReference>
<dbReference type="InterPro" id="IPR023198">
    <property type="entry name" value="PGP-like_dom2"/>
</dbReference>
<dbReference type="OrthoDB" id="9812856at2"/>
<dbReference type="Gene3D" id="1.10.150.240">
    <property type="entry name" value="Putative phosphatase, domain 2"/>
    <property type="match status" value="1"/>
</dbReference>
<organism evidence="1 2">
    <name type="scientific">Mycolicibacterium iranicum</name>
    <name type="common">Mycobacterium iranicum</name>
    <dbReference type="NCBI Taxonomy" id="912594"/>
    <lineage>
        <taxon>Bacteria</taxon>
        <taxon>Bacillati</taxon>
        <taxon>Actinomycetota</taxon>
        <taxon>Actinomycetes</taxon>
        <taxon>Mycobacteriales</taxon>
        <taxon>Mycobacteriaceae</taxon>
        <taxon>Mycolicibacterium</taxon>
    </lineage>
</organism>
<dbReference type="Pfam" id="PF13419">
    <property type="entry name" value="HAD_2"/>
    <property type="match status" value="1"/>
</dbReference>
<dbReference type="Proteomes" id="UP000078396">
    <property type="component" value="Unassembled WGS sequence"/>
</dbReference>
<accession>A0A178M2M0</accession>
<name>A0A178M2M0_MYCIR</name>
<dbReference type="GO" id="GO:0016787">
    <property type="term" value="F:hydrolase activity"/>
    <property type="evidence" value="ECO:0007669"/>
    <property type="project" value="InterPro"/>
</dbReference>
<dbReference type="PANTHER" id="PTHR42896:SF2">
    <property type="entry name" value="CBBY-LIKE PROTEIN"/>
    <property type="match status" value="1"/>
</dbReference>
<dbReference type="InterPro" id="IPR023214">
    <property type="entry name" value="HAD_sf"/>
</dbReference>
<dbReference type="Gene3D" id="3.40.50.1000">
    <property type="entry name" value="HAD superfamily/HAD-like"/>
    <property type="match status" value="1"/>
</dbReference>
<dbReference type="AlphaFoldDB" id="A0A178M2M0"/>
<evidence type="ECO:0000313" key="2">
    <source>
        <dbReference type="Proteomes" id="UP000078396"/>
    </source>
</evidence>
<dbReference type="STRING" id="912594.AWC12_04155"/>
<protein>
    <submittedName>
        <fullName evidence="1">Haloacid dehalogenase</fullName>
    </submittedName>
</protein>
<dbReference type="RefSeq" id="WP_064280299.1">
    <property type="nucleotide sequence ID" value="NZ_LWCS01000003.1"/>
</dbReference>
<dbReference type="EMBL" id="LWCS01000003">
    <property type="protein sequence ID" value="OAN41473.1"/>
    <property type="molecule type" value="Genomic_DNA"/>
</dbReference>
<dbReference type="InterPro" id="IPR044999">
    <property type="entry name" value="CbbY-like"/>
</dbReference>
<gene>
    <name evidence="1" type="ORF">A4X20_12750</name>
</gene>
<proteinExistence type="predicted"/>
<dbReference type="SUPFAM" id="SSF56784">
    <property type="entry name" value="HAD-like"/>
    <property type="match status" value="1"/>
</dbReference>
<sequence>MSALLFGSISTVADTSELQRRAFNEAFEAHGLDWNWSRDEYVSMLGSNGGRDRIAQFARGRNEDVDADAVHSTKSAIFQEMLSSAGVSARPGVVETIERARQDGVRLGFVTTTSADNVEAVLAALAPAIGPDTFDLIVDGSAVSTGKPDPEVYRYALDKLGEDAAHAVAIEDNVGGVRAATDAGLTCVAFPNENTSGGDFTAAETTVEALRPDDIAALIKL</sequence>
<dbReference type="InterPro" id="IPR041492">
    <property type="entry name" value="HAD_2"/>
</dbReference>
<dbReference type="InterPro" id="IPR006439">
    <property type="entry name" value="HAD-SF_hydro_IA"/>
</dbReference>
<comment type="caution">
    <text evidence="1">The sequence shown here is derived from an EMBL/GenBank/DDBJ whole genome shotgun (WGS) entry which is preliminary data.</text>
</comment>
<evidence type="ECO:0000313" key="1">
    <source>
        <dbReference type="EMBL" id="OAN41473.1"/>
    </source>
</evidence>